<sequence>MYFSYGKEMIKLGDDDSRHSNDMNLHIVTSRYENGEEIEIALNTKNGIFILNANVENNQAAIKNITNIIKHRS</sequence>
<evidence type="ECO:0000313" key="2">
    <source>
        <dbReference type="EMBL" id="EFR47708.1"/>
    </source>
</evidence>
<accession>A0AAI8MN49</accession>
<proteinExistence type="predicted"/>
<dbReference type="Proteomes" id="UP000005755">
    <property type="component" value="Unassembled WGS sequence"/>
</dbReference>
<evidence type="ECO:0000313" key="3">
    <source>
        <dbReference type="Proteomes" id="UP000005755"/>
    </source>
</evidence>
<evidence type="ECO:0000313" key="1">
    <source>
        <dbReference type="EMBL" id="BAM32765.1"/>
    </source>
</evidence>
<dbReference type="KEGG" id="hcb:HCBAA847_1535"/>
<dbReference type="Proteomes" id="UP000006036">
    <property type="component" value="Chromosome 1"/>
</dbReference>
<reference evidence="3" key="4">
    <citation type="journal article" date="2014" name="Genome Announc.">
        <title>Draft genome sequences of six enterohepatic helicobacter species isolated from humans and one from rhesus macaques.</title>
        <authorList>
            <person name="Shen Z."/>
            <person name="Sheh A."/>
            <person name="Young S.K."/>
            <person name="Abouelliel A."/>
            <person name="Ward D.V."/>
            <person name="Earl A.M."/>
            <person name="Fox J.G."/>
        </authorList>
    </citation>
    <scope>NUCLEOTIDE SEQUENCE [LARGE SCALE GENOMIC DNA]</scope>
    <source>
        <strain evidence="3">CCUG 18818</strain>
    </source>
</reference>
<evidence type="ECO:0000313" key="4">
    <source>
        <dbReference type="Proteomes" id="UP000006036"/>
    </source>
</evidence>
<organism evidence="1 4">
    <name type="scientific">Helicobacter cinaedi CCUG 18818 = ATCC BAA-847</name>
    <dbReference type="NCBI Taxonomy" id="537971"/>
    <lineage>
        <taxon>Bacteria</taxon>
        <taxon>Pseudomonadati</taxon>
        <taxon>Campylobacterota</taxon>
        <taxon>Epsilonproteobacteria</taxon>
        <taxon>Campylobacterales</taxon>
        <taxon>Helicobacteraceae</taxon>
        <taxon>Helicobacter</taxon>
    </lineage>
</organism>
<reference evidence="1" key="3">
    <citation type="submission" date="2012-07" db="EMBL/GenBank/DDBJ databases">
        <authorList>
            <person name="Akiyama T."/>
            <person name="Takeshita N."/>
            <person name="Ohmagari N."/>
            <person name="Kirikae T."/>
        </authorList>
    </citation>
    <scope>NUCLEOTIDE SEQUENCE</scope>
    <source>
        <strain evidence="1">ATCC BAA-847</strain>
    </source>
</reference>
<dbReference type="EMBL" id="AP012492">
    <property type="protein sequence ID" value="BAM32765.1"/>
    <property type="molecule type" value="Genomic_DNA"/>
</dbReference>
<reference evidence="2" key="1">
    <citation type="submission" date="2008-08" db="EMBL/GenBank/DDBJ databases">
        <title>Annotation of Helicobacter cinaedi strain CCUG 18818.</title>
        <authorList>
            <consortium name="The Broad Institute Genome Sequencing Platform"/>
            <person name="Fox J.G."/>
            <person name="Shen Z."/>
            <person name="Charoenlap N."/>
            <person name="Schauer D.B."/>
            <person name="Ward D."/>
            <person name="Mehta T."/>
            <person name="Young S."/>
            <person name="Jaffe D."/>
            <person name="Gnerre S."/>
            <person name="Berlin A."/>
            <person name="Heiman D."/>
            <person name="Hepburn T."/>
            <person name="Shea T."/>
            <person name="Sykes S."/>
            <person name="Alvarado L."/>
            <person name="Kodira C."/>
            <person name="Borodovsky M."/>
            <person name="Lander E."/>
            <person name="Galagan J."/>
            <person name="Nusbaum C."/>
            <person name="Birren B."/>
        </authorList>
    </citation>
    <scope>NUCLEOTIDE SEQUENCE</scope>
    <source>
        <strain evidence="2">CCUG 18818</strain>
    </source>
</reference>
<gene>
    <name evidence="1" type="ORF">HCBAA847_1535</name>
    <name evidence="2" type="ORF">HCCG_02257</name>
</gene>
<dbReference type="EMBL" id="DS990399">
    <property type="protein sequence ID" value="EFR47708.1"/>
    <property type="molecule type" value="Genomic_DNA"/>
</dbReference>
<name>A0AAI8MN49_9HELI</name>
<reference evidence="1 4" key="2">
    <citation type="journal article" date="2012" name="J. Bacteriol.">
        <title>Complete Genome Sequence of Helicobacter cinaedi Type Strain ATCC BAA-847.</title>
        <authorList>
            <person name="Miyoshi-Akiyama T."/>
            <person name="Takeshita N."/>
            <person name="Ohmagari N."/>
            <person name="Kirikae T."/>
        </authorList>
    </citation>
    <scope>NUCLEOTIDE SEQUENCE [LARGE SCALE GENOMIC DNA]</scope>
    <source>
        <strain evidence="1 4">ATCC BAA-847</strain>
    </source>
</reference>
<protein>
    <submittedName>
        <fullName evidence="1">Uncharacterized protein</fullName>
    </submittedName>
</protein>
<dbReference type="AlphaFoldDB" id="A0AAI8MN49"/>
<keyword evidence="3" id="KW-1185">Reference proteome</keyword>